<dbReference type="Proteomes" id="UP000616143">
    <property type="component" value="Unassembled WGS sequence"/>
</dbReference>
<comment type="caution">
    <text evidence="8">Lacks conserved residue(s) required for the propagation of feature annotation.</text>
</comment>
<organism evidence="10 12">
    <name type="scientific">Sulfodiicoccus acidiphilus</name>
    <dbReference type="NCBI Taxonomy" id="1670455"/>
    <lineage>
        <taxon>Archaea</taxon>
        <taxon>Thermoproteota</taxon>
        <taxon>Thermoprotei</taxon>
        <taxon>Sulfolobales</taxon>
        <taxon>Sulfolobaceae</taxon>
        <taxon>Sulfodiicoccus</taxon>
    </lineage>
</organism>
<sequence>MSLKYRLLGLGSFLLALLSAVMVGAQTAADTSAGFEGLNIGAGLAVGLAAIGAGVAVGMAAAAGIGVLTERRDMFGTVLLFVAIGEGIAVYGILFAVLMLFAKF</sequence>
<evidence type="ECO:0000256" key="7">
    <source>
        <dbReference type="ARBA" id="ARBA00023136"/>
    </source>
</evidence>
<evidence type="ECO:0000256" key="1">
    <source>
        <dbReference type="ARBA" id="ARBA00004141"/>
    </source>
</evidence>
<keyword evidence="10" id="KW-0378">Hydrolase</keyword>
<comment type="subcellular location">
    <subcellularLocation>
        <location evidence="1">Membrane</location>
        <topology evidence="1">Multi-pass membrane protein</topology>
    </subcellularLocation>
</comment>
<reference evidence="10" key="3">
    <citation type="journal article" date="2019" name="BMC Res. Notes">
        <title>Complete genome sequence of the Sulfodiicoccus acidiphilus strain HS-1T, the first crenarchaeon that lacks polB3, isolated from an acidic hot spring in Ohwaku-dani, Hakone, Japan.</title>
        <authorList>
            <person name="Sakai H.D."/>
            <person name="Kurosawa N."/>
        </authorList>
    </citation>
    <scope>NUCLEOTIDE SEQUENCE</scope>
    <source>
        <strain evidence="10">HS-1</strain>
    </source>
</reference>
<dbReference type="GO" id="GO:0046961">
    <property type="term" value="F:proton-transporting ATPase activity, rotational mechanism"/>
    <property type="evidence" value="ECO:0007669"/>
    <property type="project" value="InterPro"/>
</dbReference>
<dbReference type="OrthoDB" id="37215at2157"/>
<dbReference type="Proteomes" id="UP000276741">
    <property type="component" value="Chromosome"/>
</dbReference>
<accession>A0A348B0B9</accession>
<evidence type="ECO:0000256" key="4">
    <source>
        <dbReference type="ARBA" id="ARBA00022692"/>
    </source>
</evidence>
<dbReference type="AlphaFoldDB" id="A0A348B0B9"/>
<evidence type="ECO:0000313" key="12">
    <source>
        <dbReference type="Proteomes" id="UP000276741"/>
    </source>
</evidence>
<keyword evidence="12" id="KW-1185">Reference proteome</keyword>
<name>A0A348B0B9_9CREN</name>
<evidence type="ECO:0000256" key="5">
    <source>
        <dbReference type="ARBA" id="ARBA00022989"/>
    </source>
</evidence>
<keyword evidence="5 8" id="KW-1133">Transmembrane helix</keyword>
<dbReference type="InterPro" id="IPR035921">
    <property type="entry name" value="F/V-ATP_Csub_sf"/>
</dbReference>
<dbReference type="PRINTS" id="PR00122">
    <property type="entry name" value="VACATPASE"/>
</dbReference>
<comment type="similarity">
    <text evidence="2 8">Belongs to the V-ATPase proteolipid subunit family.</text>
</comment>
<dbReference type="SUPFAM" id="SSF81333">
    <property type="entry name" value="F1F0 ATP synthase subunit C"/>
    <property type="match status" value="1"/>
</dbReference>
<dbReference type="InterPro" id="IPR000245">
    <property type="entry name" value="ATPase_proteolipid_csu"/>
</dbReference>
<evidence type="ECO:0000256" key="3">
    <source>
        <dbReference type="ARBA" id="ARBA00022448"/>
    </source>
</evidence>
<dbReference type="GO" id="GO:0016787">
    <property type="term" value="F:hydrolase activity"/>
    <property type="evidence" value="ECO:0007669"/>
    <property type="project" value="UniProtKB-KW"/>
</dbReference>
<evidence type="ECO:0000256" key="8">
    <source>
        <dbReference type="RuleBase" id="RU363060"/>
    </source>
</evidence>
<evidence type="ECO:0000256" key="6">
    <source>
        <dbReference type="ARBA" id="ARBA00023065"/>
    </source>
</evidence>
<dbReference type="RefSeq" id="WP_126448967.1">
    <property type="nucleotide sequence ID" value="NZ_AP018553.1"/>
</dbReference>
<feature type="domain" description="V-ATPase proteolipid subunit C-like" evidence="9">
    <location>
        <begin position="40"/>
        <end position="99"/>
    </location>
</feature>
<dbReference type="Gene3D" id="1.20.120.610">
    <property type="entry name" value="lithium bound rotor ring of v- atpase"/>
    <property type="match status" value="1"/>
</dbReference>
<protein>
    <submittedName>
        <fullName evidence="10">ATP synthase subunit K</fullName>
        <ecNumber evidence="10">3.6.3.14</ecNumber>
    </submittedName>
</protein>
<evidence type="ECO:0000313" key="10">
    <source>
        <dbReference type="EMBL" id="BBD71621.1"/>
    </source>
</evidence>
<dbReference type="EMBL" id="AP018553">
    <property type="protein sequence ID" value="BBD71621.1"/>
    <property type="molecule type" value="Genomic_DNA"/>
</dbReference>
<feature type="transmembrane region" description="Helical" evidence="8">
    <location>
        <begin position="41"/>
        <end position="66"/>
    </location>
</feature>
<feature type="transmembrane region" description="Helical" evidence="8">
    <location>
        <begin position="78"/>
        <end position="102"/>
    </location>
</feature>
<evidence type="ECO:0000313" key="11">
    <source>
        <dbReference type="EMBL" id="GGT87032.1"/>
    </source>
</evidence>
<evidence type="ECO:0000259" key="9">
    <source>
        <dbReference type="Pfam" id="PF00137"/>
    </source>
</evidence>
<keyword evidence="7 8" id="KW-0472">Membrane</keyword>
<keyword evidence="6 8" id="KW-0406">Ion transport</keyword>
<dbReference type="EMBL" id="BMQS01000001">
    <property type="protein sequence ID" value="GGT87032.1"/>
    <property type="molecule type" value="Genomic_DNA"/>
</dbReference>
<keyword evidence="3 8" id="KW-0813">Transport</keyword>
<dbReference type="CDD" id="cd18120">
    <property type="entry name" value="ATP-synt_Vo_Ao_c"/>
    <property type="match status" value="1"/>
</dbReference>
<gene>
    <name evidence="11" type="ORF">GCM10007116_01330</name>
    <name evidence="10" type="ORF">HS1genome_0010</name>
</gene>
<proteinExistence type="inferred from homology"/>
<reference evidence="11" key="4">
    <citation type="submission" date="2020-09" db="EMBL/GenBank/DDBJ databases">
        <authorList>
            <person name="Sun Q."/>
            <person name="Ohkuma M."/>
        </authorList>
    </citation>
    <scope>NUCLEOTIDE SEQUENCE</scope>
    <source>
        <strain evidence="11">JCM 31740</strain>
    </source>
</reference>
<reference evidence="11" key="1">
    <citation type="journal article" date="2014" name="Int. J. Syst. Evol. Microbiol.">
        <title>Complete genome sequence of Corynebacterium casei LMG S-19264T (=DSM 44701T), isolated from a smear-ripened cheese.</title>
        <authorList>
            <consortium name="US DOE Joint Genome Institute (JGI-PGF)"/>
            <person name="Walter F."/>
            <person name="Albersmeier A."/>
            <person name="Kalinowski J."/>
            <person name="Ruckert C."/>
        </authorList>
    </citation>
    <scope>NUCLEOTIDE SEQUENCE</scope>
    <source>
        <strain evidence="11">JCM 31740</strain>
    </source>
</reference>
<evidence type="ECO:0000256" key="2">
    <source>
        <dbReference type="ARBA" id="ARBA00007296"/>
    </source>
</evidence>
<dbReference type="GeneID" id="38665496"/>
<dbReference type="Pfam" id="PF00137">
    <property type="entry name" value="ATP-synt_C"/>
    <property type="match status" value="1"/>
</dbReference>
<keyword evidence="4 8" id="KW-0812">Transmembrane</keyword>
<dbReference type="KEGG" id="sacd:HS1genome_0010"/>
<reference evidence="12" key="2">
    <citation type="submission" date="2018-04" db="EMBL/GenBank/DDBJ databases">
        <title>Complete genome sequence of Sulfodiicoccus acidiphilus strain HS-1.</title>
        <authorList>
            <person name="Sakai H.D."/>
            <person name="Kurosawa N."/>
        </authorList>
    </citation>
    <scope>NUCLEOTIDE SEQUENCE [LARGE SCALE GENOMIC DNA]</scope>
    <source>
        <strain evidence="12">HS-1</strain>
    </source>
</reference>
<dbReference type="GO" id="GO:0033179">
    <property type="term" value="C:proton-transporting V-type ATPase, V0 domain"/>
    <property type="evidence" value="ECO:0007669"/>
    <property type="project" value="InterPro"/>
</dbReference>
<dbReference type="NCBIfam" id="NF004888">
    <property type="entry name" value="PRK06251.1"/>
    <property type="match status" value="1"/>
</dbReference>
<dbReference type="InterPro" id="IPR002379">
    <property type="entry name" value="ATPase_proteolipid_c-like_dom"/>
</dbReference>
<dbReference type="EC" id="3.6.3.14" evidence="10"/>